<evidence type="ECO:0000256" key="5">
    <source>
        <dbReference type="ARBA" id="ARBA00023134"/>
    </source>
</evidence>
<dbReference type="GO" id="GO:0006396">
    <property type="term" value="P:RNA processing"/>
    <property type="evidence" value="ECO:0007669"/>
    <property type="project" value="InterPro"/>
</dbReference>
<evidence type="ECO:0000256" key="1">
    <source>
        <dbReference type="ARBA" id="ARBA00012726"/>
    </source>
</evidence>
<protein>
    <recommendedName>
        <fullName evidence="1">3'-phosphate/5'-hydroxy nucleic acid ligase</fullName>
        <ecNumber evidence="1">6.5.1.8</ecNumber>
    </recommendedName>
</protein>
<feature type="non-terminal residue" evidence="10">
    <location>
        <position position="407"/>
    </location>
</feature>
<feature type="non-terminal residue" evidence="10">
    <location>
        <position position="1"/>
    </location>
</feature>
<dbReference type="EMBL" id="ML978733">
    <property type="protein sequence ID" value="KAF2085158.1"/>
    <property type="molecule type" value="Genomic_DNA"/>
</dbReference>
<dbReference type="PANTHER" id="PTHR11118:SF1">
    <property type="entry name" value="RNA-SPLICING LIGASE RTCB HOMOLOG"/>
    <property type="match status" value="1"/>
</dbReference>
<dbReference type="InterPro" id="IPR001233">
    <property type="entry name" value="RtcB"/>
</dbReference>
<keyword evidence="5 8" id="KW-0342">GTP-binding</keyword>
<dbReference type="EC" id="6.5.1.8" evidence="1"/>
<reference evidence="10" key="1">
    <citation type="journal article" date="2020" name="Stud. Mycol.">
        <title>101 Dothideomycetes genomes: a test case for predicting lifestyles and emergence of pathogens.</title>
        <authorList>
            <person name="Haridas S."/>
            <person name="Albert R."/>
            <person name="Binder M."/>
            <person name="Bloem J."/>
            <person name="Labutti K."/>
            <person name="Salamov A."/>
            <person name="Andreopoulos B."/>
            <person name="Baker S."/>
            <person name="Barry K."/>
            <person name="Bills G."/>
            <person name="Bluhm B."/>
            <person name="Cannon C."/>
            <person name="Castanera R."/>
            <person name="Culley D."/>
            <person name="Daum C."/>
            <person name="Ezra D."/>
            <person name="Gonzalez J."/>
            <person name="Henrissat B."/>
            <person name="Kuo A."/>
            <person name="Liang C."/>
            <person name="Lipzen A."/>
            <person name="Lutzoni F."/>
            <person name="Magnuson J."/>
            <person name="Mondo S."/>
            <person name="Nolan M."/>
            <person name="Ohm R."/>
            <person name="Pangilinan J."/>
            <person name="Park H.-J."/>
            <person name="Ramirez L."/>
            <person name="Alfaro M."/>
            <person name="Sun H."/>
            <person name="Tritt A."/>
            <person name="Yoshinaga Y."/>
            <person name="Zwiers L.-H."/>
            <person name="Turgeon B."/>
            <person name="Goodwin S."/>
            <person name="Spatafora J."/>
            <person name="Crous P."/>
            <person name="Grigoriev I."/>
        </authorList>
    </citation>
    <scope>NUCLEOTIDE SEQUENCE</scope>
    <source>
        <strain evidence="10">CBS 121410</strain>
    </source>
</reference>
<dbReference type="Pfam" id="PF01139">
    <property type="entry name" value="RtcB"/>
    <property type="match status" value="2"/>
</dbReference>
<dbReference type="AlphaFoldDB" id="A0A9P4HR51"/>
<feature type="binding site" evidence="9">
    <location>
        <position position="137"/>
    </location>
    <ligand>
        <name>Mn(2+)</name>
        <dbReference type="ChEBI" id="CHEBI:29035"/>
        <label>1</label>
    </ligand>
</feature>
<accession>A0A9P4HR51</accession>
<feature type="binding site" evidence="9">
    <location>
        <position position="162"/>
    </location>
    <ligand>
        <name>Mn(2+)</name>
        <dbReference type="ChEBI" id="CHEBI:29035"/>
        <label>2</label>
    </ligand>
</feature>
<dbReference type="Gene3D" id="3.90.1860.10">
    <property type="entry name" value="tRNA-splicing ligase RtcB"/>
    <property type="match status" value="1"/>
</dbReference>
<organism evidence="10 11">
    <name type="scientific">Saccharata proteae CBS 121410</name>
    <dbReference type="NCBI Taxonomy" id="1314787"/>
    <lineage>
        <taxon>Eukaryota</taxon>
        <taxon>Fungi</taxon>
        <taxon>Dikarya</taxon>
        <taxon>Ascomycota</taxon>
        <taxon>Pezizomycotina</taxon>
        <taxon>Dothideomycetes</taxon>
        <taxon>Dothideomycetes incertae sedis</taxon>
        <taxon>Botryosphaeriales</taxon>
        <taxon>Saccharataceae</taxon>
        <taxon>Saccharata</taxon>
    </lineage>
</organism>
<keyword evidence="11" id="KW-1185">Reference proteome</keyword>
<keyword evidence="6 9" id="KW-0464">Manganese</keyword>
<sequence>EMSVVKLAQRAAVDPLAMKQFKGVTRNLPGIVRAVALPNLSPGDKYPEGAVFVSQDWIHPHLAGSDIGCGTSMYRTTLSPDQLNGDQGHELTERLVGLEGSWTCKENRFEWLQQGNDNFTAGYLQDEKLGTIGGGSHFAELQVVERSDSDLLKSGEVILLIHSGSRGYGADILERFEPHLLDNYTRYEKPALRVGDMSTMQYLQEHDRACNWARLNRDLIALRFLACVEPEEHSWNLHTRGIWSGCFDASAGLRLAKYELLKRKIVDVTHNHIEEAASSPGKNTWIHRKGASSTTNPTTAEPLPILPLLGSFGTPTFIMSPKLSEANAYGANNAHSIASSAGRAMSIEAAMTLEAARLQHFHITQDPSLETYDVRGDSRVICEDLELALQEAPEAFRDVQTVANDLV</sequence>
<comment type="caution">
    <text evidence="10">The sequence shown here is derived from an EMBL/GenBank/DDBJ whole genome shotgun (WGS) entry which is preliminary data.</text>
</comment>
<dbReference type="Proteomes" id="UP000799776">
    <property type="component" value="Unassembled WGS sequence"/>
</dbReference>
<feature type="binding site" evidence="8">
    <location>
        <begin position="270"/>
        <end position="271"/>
    </location>
    <ligand>
        <name>GMP</name>
        <dbReference type="ChEBI" id="CHEBI:58115"/>
    </ligand>
</feature>
<dbReference type="InterPro" id="IPR036025">
    <property type="entry name" value="RtcB-like_sf"/>
</dbReference>
<name>A0A9P4HR51_9PEZI</name>
<dbReference type="GO" id="GO:0005525">
    <property type="term" value="F:GTP binding"/>
    <property type="evidence" value="ECO:0007669"/>
    <property type="project" value="UniProtKB-KW"/>
</dbReference>
<dbReference type="PANTHER" id="PTHR11118">
    <property type="entry name" value="RNA-SPLICING LIGASE RTCB HOMOLOG"/>
    <property type="match status" value="1"/>
</dbReference>
<dbReference type="SUPFAM" id="SSF103365">
    <property type="entry name" value="Hypothetical protein PH1602"/>
    <property type="match status" value="1"/>
</dbReference>
<proteinExistence type="predicted"/>
<evidence type="ECO:0000256" key="7">
    <source>
        <dbReference type="ARBA" id="ARBA00047746"/>
    </source>
</evidence>
<keyword evidence="3 9" id="KW-0479">Metal-binding</keyword>
<comment type="cofactor">
    <cofactor evidence="9">
        <name>Mn(2+)</name>
        <dbReference type="ChEBI" id="CHEBI:29035"/>
    </cofactor>
    <text evidence="9">Binds 2 manganese ions per subunit.</text>
</comment>
<keyword evidence="4 8" id="KW-0547">Nucleotide-binding</keyword>
<evidence type="ECO:0000256" key="8">
    <source>
        <dbReference type="PIRSR" id="PIRSR601233-2"/>
    </source>
</evidence>
<comment type="catalytic activity">
    <reaction evidence="7">
        <text>a 3'-end 3'-phospho-ribonucleotide-RNA + a 5'-end dephospho-ribonucleoside-RNA + GTP = a ribonucleotidyl-ribonucleotide-RNA + GMP + diphosphate</text>
        <dbReference type="Rhea" id="RHEA:68076"/>
        <dbReference type="Rhea" id="RHEA-COMP:10463"/>
        <dbReference type="Rhea" id="RHEA-COMP:13936"/>
        <dbReference type="Rhea" id="RHEA-COMP:17355"/>
        <dbReference type="ChEBI" id="CHEBI:33019"/>
        <dbReference type="ChEBI" id="CHEBI:37565"/>
        <dbReference type="ChEBI" id="CHEBI:58115"/>
        <dbReference type="ChEBI" id="CHEBI:83062"/>
        <dbReference type="ChEBI" id="CHEBI:138284"/>
        <dbReference type="ChEBI" id="CHEBI:173118"/>
        <dbReference type="EC" id="6.5.1.8"/>
    </reaction>
</comment>
<evidence type="ECO:0000256" key="6">
    <source>
        <dbReference type="ARBA" id="ARBA00023211"/>
    </source>
</evidence>
<feature type="binding site" evidence="9">
    <location>
        <position position="270"/>
    </location>
    <ligand>
        <name>Mn(2+)</name>
        <dbReference type="ChEBI" id="CHEBI:29035"/>
        <label>2</label>
    </ligand>
</feature>
<keyword evidence="2" id="KW-0436">Ligase</keyword>
<dbReference type="GO" id="GO:0046872">
    <property type="term" value="F:metal ion binding"/>
    <property type="evidence" value="ECO:0007669"/>
    <property type="project" value="UniProtKB-KW"/>
</dbReference>
<evidence type="ECO:0000256" key="4">
    <source>
        <dbReference type="ARBA" id="ARBA00022741"/>
    </source>
</evidence>
<evidence type="ECO:0000256" key="2">
    <source>
        <dbReference type="ARBA" id="ARBA00022598"/>
    </source>
</evidence>
<dbReference type="OrthoDB" id="10249697at2759"/>
<dbReference type="GO" id="GO:0170057">
    <property type="term" value="F:RNA ligase (GTP) activity"/>
    <property type="evidence" value="ECO:0007669"/>
    <property type="project" value="UniProtKB-EC"/>
</dbReference>
<evidence type="ECO:0000256" key="3">
    <source>
        <dbReference type="ARBA" id="ARBA00022723"/>
    </source>
</evidence>
<evidence type="ECO:0000256" key="9">
    <source>
        <dbReference type="PIRSR" id="PIRSR601233-3"/>
    </source>
</evidence>
<evidence type="ECO:0000313" key="10">
    <source>
        <dbReference type="EMBL" id="KAF2085158.1"/>
    </source>
</evidence>
<dbReference type="GO" id="GO:0003972">
    <property type="term" value="F:RNA ligase (ATP) activity"/>
    <property type="evidence" value="ECO:0007669"/>
    <property type="project" value="TreeGrafter"/>
</dbReference>
<evidence type="ECO:0000313" key="11">
    <source>
        <dbReference type="Proteomes" id="UP000799776"/>
    </source>
</evidence>
<gene>
    <name evidence="10" type="ORF">K490DRAFT_11862</name>
</gene>